<dbReference type="InterPro" id="IPR002698">
    <property type="entry name" value="FTHF_cligase"/>
</dbReference>
<dbReference type="Proteomes" id="UP000005627">
    <property type="component" value="Chromosome 4"/>
</dbReference>
<dbReference type="EMBL" id="HE616745">
    <property type="protein sequence ID" value="CCE91613.1"/>
    <property type="molecule type" value="Genomic_DNA"/>
</dbReference>
<dbReference type="Pfam" id="PF01812">
    <property type="entry name" value="5-FTHF_cyc-lig"/>
    <property type="match status" value="1"/>
</dbReference>
<dbReference type="RefSeq" id="XP_003680824.1">
    <property type="nucleotide sequence ID" value="XM_003680776.1"/>
</dbReference>
<dbReference type="InterPro" id="IPR037171">
    <property type="entry name" value="NagB/RpiA_transferase-like"/>
</dbReference>
<evidence type="ECO:0000313" key="8">
    <source>
        <dbReference type="EMBL" id="CCE91613.1"/>
    </source>
</evidence>
<evidence type="ECO:0000256" key="2">
    <source>
        <dbReference type="ARBA" id="ARBA00022741"/>
    </source>
</evidence>
<keyword evidence="2 6" id="KW-0547">Nucleotide-binding</keyword>
<dbReference type="eggNOG" id="KOG3093">
    <property type="taxonomic scope" value="Eukaryota"/>
</dbReference>
<dbReference type="GO" id="GO:0005524">
    <property type="term" value="F:ATP binding"/>
    <property type="evidence" value="ECO:0007669"/>
    <property type="project" value="UniProtKB-KW"/>
</dbReference>
<evidence type="ECO:0000256" key="1">
    <source>
        <dbReference type="ARBA" id="ARBA00010638"/>
    </source>
</evidence>
<feature type="binding site" evidence="6">
    <location>
        <begin position="4"/>
        <end position="8"/>
    </location>
    <ligand>
        <name>ATP</name>
        <dbReference type="ChEBI" id="CHEBI:30616"/>
    </ligand>
</feature>
<evidence type="ECO:0000256" key="4">
    <source>
        <dbReference type="ARBA" id="ARBA00036539"/>
    </source>
</evidence>
<feature type="binding site" evidence="6">
    <location>
        <position position="48"/>
    </location>
    <ligand>
        <name>substrate</name>
    </ligand>
</feature>
<dbReference type="AlphaFoldDB" id="G8ZSL9"/>
<accession>G8ZSL9</accession>
<feature type="binding site" evidence="6">
    <location>
        <begin position="151"/>
        <end position="159"/>
    </location>
    <ligand>
        <name>ATP</name>
        <dbReference type="ChEBI" id="CHEBI:30616"/>
    </ligand>
</feature>
<dbReference type="NCBIfam" id="TIGR02727">
    <property type="entry name" value="MTHFS_bact"/>
    <property type="match status" value="1"/>
</dbReference>
<dbReference type="InParanoid" id="G8ZSL9"/>
<keyword evidence="7" id="KW-0460">Magnesium</keyword>
<dbReference type="HOGENOM" id="CLU_066245_2_1_1"/>
<dbReference type="OrthoDB" id="2015992at2759"/>
<name>G8ZSL9_TORDE</name>
<keyword evidence="7" id="KW-0479">Metal-binding</keyword>
<dbReference type="KEGG" id="tdl:TDEL_0D00290"/>
<feature type="binding site" evidence="6">
    <location>
        <position position="54"/>
    </location>
    <ligand>
        <name>substrate</name>
    </ligand>
</feature>
<comment type="catalytic activity">
    <reaction evidence="4 7">
        <text>(6S)-5-formyl-5,6,7,8-tetrahydrofolate + ATP = (6R)-5,10-methenyltetrahydrofolate + ADP + phosphate</text>
        <dbReference type="Rhea" id="RHEA:10488"/>
        <dbReference type="ChEBI" id="CHEBI:30616"/>
        <dbReference type="ChEBI" id="CHEBI:43474"/>
        <dbReference type="ChEBI" id="CHEBI:57455"/>
        <dbReference type="ChEBI" id="CHEBI:57457"/>
        <dbReference type="ChEBI" id="CHEBI:456216"/>
        <dbReference type="EC" id="6.3.3.2"/>
    </reaction>
</comment>
<dbReference type="Gene3D" id="3.40.50.10420">
    <property type="entry name" value="NagB/RpiA/CoA transferase-like"/>
    <property type="match status" value="1"/>
</dbReference>
<dbReference type="GeneID" id="11502072"/>
<comment type="similarity">
    <text evidence="1 7">Belongs to the 5-formyltetrahydrofolate cyclo-ligase family.</text>
</comment>
<dbReference type="GO" id="GO:0005739">
    <property type="term" value="C:mitochondrion"/>
    <property type="evidence" value="ECO:0007669"/>
    <property type="project" value="TreeGrafter"/>
</dbReference>
<dbReference type="PANTHER" id="PTHR23407:SF1">
    <property type="entry name" value="5-FORMYLTETRAHYDROFOLATE CYCLO-LIGASE"/>
    <property type="match status" value="1"/>
</dbReference>
<organism evidence="8 9">
    <name type="scientific">Torulaspora delbrueckii</name>
    <name type="common">Yeast</name>
    <name type="synonym">Candida colliculosa</name>
    <dbReference type="NCBI Taxonomy" id="4950"/>
    <lineage>
        <taxon>Eukaryota</taxon>
        <taxon>Fungi</taxon>
        <taxon>Dikarya</taxon>
        <taxon>Ascomycota</taxon>
        <taxon>Saccharomycotina</taxon>
        <taxon>Saccharomycetes</taxon>
        <taxon>Saccharomycetales</taxon>
        <taxon>Saccharomycetaceae</taxon>
        <taxon>Torulaspora</taxon>
    </lineage>
</organism>
<dbReference type="FunCoup" id="G8ZSL9">
    <property type="interactions" value="234"/>
</dbReference>
<dbReference type="PANTHER" id="PTHR23407">
    <property type="entry name" value="ATPASE INHIBITOR/5-FORMYLTETRAHYDROFOLATE CYCLO-LIGASE"/>
    <property type="match status" value="1"/>
</dbReference>
<dbReference type="GO" id="GO:0046872">
    <property type="term" value="F:metal ion binding"/>
    <property type="evidence" value="ECO:0007669"/>
    <property type="project" value="UniProtKB-KW"/>
</dbReference>
<dbReference type="GO" id="GO:0030272">
    <property type="term" value="F:5-formyltetrahydrofolate cyclo-ligase activity"/>
    <property type="evidence" value="ECO:0007669"/>
    <property type="project" value="UniProtKB-EC"/>
</dbReference>
<keyword evidence="9" id="KW-1185">Reference proteome</keyword>
<evidence type="ECO:0000256" key="5">
    <source>
        <dbReference type="ARBA" id="ARBA00038966"/>
    </source>
</evidence>
<dbReference type="GO" id="GO:0009396">
    <property type="term" value="P:folic acid-containing compound biosynthetic process"/>
    <property type="evidence" value="ECO:0007669"/>
    <property type="project" value="EnsemblFungi"/>
</dbReference>
<evidence type="ECO:0000313" key="9">
    <source>
        <dbReference type="Proteomes" id="UP000005627"/>
    </source>
</evidence>
<evidence type="ECO:0000256" key="6">
    <source>
        <dbReference type="PIRSR" id="PIRSR006806-1"/>
    </source>
</evidence>
<keyword evidence="3 6" id="KW-0067">ATP-binding</keyword>
<protein>
    <recommendedName>
        <fullName evidence="5 7">5-formyltetrahydrofolate cyclo-ligase</fullName>
        <ecNumber evidence="5 7">6.3.3.2</ecNumber>
    </recommendedName>
</protein>
<reference evidence="8 9" key="1">
    <citation type="journal article" date="2011" name="Proc. Natl. Acad. Sci. U.S.A.">
        <title>Evolutionary erosion of yeast sex chromosomes by mating-type switching accidents.</title>
        <authorList>
            <person name="Gordon J.L."/>
            <person name="Armisen D."/>
            <person name="Proux-Wera E."/>
            <person name="Oheigeartaigh S.S."/>
            <person name="Byrne K.P."/>
            <person name="Wolfe K.H."/>
        </authorList>
    </citation>
    <scope>NUCLEOTIDE SEQUENCE [LARGE SCALE GENOMIC DNA]</scope>
    <source>
        <strain evidence="9">ATCC 10662 / CBS 1146 / NBRC 0425 / NCYC 2629 / NRRL Y-866</strain>
    </source>
</reference>
<evidence type="ECO:0000256" key="7">
    <source>
        <dbReference type="RuleBase" id="RU361279"/>
    </source>
</evidence>
<dbReference type="EC" id="6.3.3.2" evidence="5 7"/>
<sequence>MSAKQLLRKSVKALLRQVPRGVIESQSKAIADALIPLLGDAKNIACFMSMENGEVDTQYVLKQLFERGSAVYLPRCTSTRETGHVSLRESKKHHMHLTFHRMTSWQQVTEMVPQGKYQLREPPKEDPAPLPAKLDVMLVPAVAFCLQNGARIGHGAGFYDDFFQRYQLQHNGSKPLLIGLSLVEQIVDTIPVEPHDWQMDCIVSGDGEVSWVNR</sequence>
<evidence type="ECO:0000256" key="3">
    <source>
        <dbReference type="ARBA" id="ARBA00022840"/>
    </source>
</evidence>
<gene>
    <name evidence="8" type="primary">TDEL0D00290</name>
    <name evidence="8" type="ORF">TDEL_0D00290</name>
</gene>
<dbReference type="GO" id="GO:0035999">
    <property type="term" value="P:tetrahydrofolate interconversion"/>
    <property type="evidence" value="ECO:0007669"/>
    <property type="project" value="TreeGrafter"/>
</dbReference>
<dbReference type="SUPFAM" id="SSF100950">
    <property type="entry name" value="NagB/RpiA/CoA transferase-like"/>
    <property type="match status" value="1"/>
</dbReference>
<proteinExistence type="inferred from homology"/>
<dbReference type="STRING" id="1076872.G8ZSL9"/>
<dbReference type="PIRSF" id="PIRSF006806">
    <property type="entry name" value="FTHF_cligase"/>
    <property type="match status" value="1"/>
</dbReference>
<comment type="cofactor">
    <cofactor evidence="7">
        <name>Mg(2+)</name>
        <dbReference type="ChEBI" id="CHEBI:18420"/>
    </cofactor>
</comment>
<dbReference type="InterPro" id="IPR024185">
    <property type="entry name" value="FTHF_cligase-like_sf"/>
</dbReference>